<dbReference type="Gene3D" id="3.30.750.24">
    <property type="entry name" value="STAS domain"/>
    <property type="match status" value="1"/>
</dbReference>
<evidence type="ECO:0000256" key="1">
    <source>
        <dbReference type="ARBA" id="ARBA00009013"/>
    </source>
</evidence>
<dbReference type="AlphaFoldDB" id="A0A8J3KTQ8"/>
<evidence type="ECO:0000256" key="2">
    <source>
        <dbReference type="RuleBase" id="RU003749"/>
    </source>
</evidence>
<evidence type="ECO:0000313" key="4">
    <source>
        <dbReference type="EMBL" id="GIG06043.1"/>
    </source>
</evidence>
<gene>
    <name evidence="4" type="ORF">Cco03nite_27430</name>
</gene>
<organism evidence="4 5">
    <name type="scientific">Catellatospora coxensis</name>
    <dbReference type="NCBI Taxonomy" id="310354"/>
    <lineage>
        <taxon>Bacteria</taxon>
        <taxon>Bacillati</taxon>
        <taxon>Actinomycetota</taxon>
        <taxon>Actinomycetes</taxon>
        <taxon>Micromonosporales</taxon>
        <taxon>Micromonosporaceae</taxon>
        <taxon>Catellatospora</taxon>
    </lineage>
</organism>
<accession>A0A8J3KTQ8</accession>
<dbReference type="PROSITE" id="PS50801">
    <property type="entry name" value="STAS"/>
    <property type="match status" value="1"/>
</dbReference>
<evidence type="ECO:0000259" key="3">
    <source>
        <dbReference type="PROSITE" id="PS50801"/>
    </source>
</evidence>
<comment type="similarity">
    <text evidence="1 2">Belongs to the anti-sigma-factor antagonist family.</text>
</comment>
<protein>
    <recommendedName>
        <fullName evidence="2">Anti-sigma factor antagonist</fullName>
    </recommendedName>
</protein>
<dbReference type="InterPro" id="IPR003658">
    <property type="entry name" value="Anti-sigma_ant"/>
</dbReference>
<dbReference type="EMBL" id="BONI01000019">
    <property type="protein sequence ID" value="GIG06043.1"/>
    <property type="molecule type" value="Genomic_DNA"/>
</dbReference>
<dbReference type="PANTHER" id="PTHR33495:SF2">
    <property type="entry name" value="ANTI-SIGMA FACTOR ANTAGONIST TM_1081-RELATED"/>
    <property type="match status" value="1"/>
</dbReference>
<dbReference type="SUPFAM" id="SSF52091">
    <property type="entry name" value="SpoIIaa-like"/>
    <property type="match status" value="1"/>
</dbReference>
<sequence>MAALTGKEVPQVEDMVPATTAQAVPLVEVQVKGDLDAQAAPAVNRLLEEALALRPEQIVVDLADCDTIDAAGILLLLDAHRRAVRDGGAVALRSPSERARRALRLARVDRIMQLLPYAMLEPAPVGQVVR</sequence>
<dbReference type="Pfam" id="PF01740">
    <property type="entry name" value="STAS"/>
    <property type="match status" value="1"/>
</dbReference>
<feature type="domain" description="STAS" evidence="3">
    <location>
        <begin position="29"/>
        <end position="130"/>
    </location>
</feature>
<dbReference type="PANTHER" id="PTHR33495">
    <property type="entry name" value="ANTI-SIGMA FACTOR ANTAGONIST TM_1081-RELATED-RELATED"/>
    <property type="match status" value="1"/>
</dbReference>
<comment type="caution">
    <text evidence="4">The sequence shown here is derived from an EMBL/GenBank/DDBJ whole genome shotgun (WGS) entry which is preliminary data.</text>
</comment>
<dbReference type="CDD" id="cd07043">
    <property type="entry name" value="STAS_anti-anti-sigma_factors"/>
    <property type="match status" value="1"/>
</dbReference>
<proteinExistence type="inferred from homology"/>
<dbReference type="InterPro" id="IPR002645">
    <property type="entry name" value="STAS_dom"/>
</dbReference>
<name>A0A8J3KTQ8_9ACTN</name>
<reference evidence="4 5" key="1">
    <citation type="submission" date="2021-01" db="EMBL/GenBank/DDBJ databases">
        <title>Whole genome shotgun sequence of Catellatospora coxensis NBRC 107359.</title>
        <authorList>
            <person name="Komaki H."/>
            <person name="Tamura T."/>
        </authorList>
    </citation>
    <scope>NUCLEOTIDE SEQUENCE [LARGE SCALE GENOMIC DNA]</scope>
    <source>
        <strain evidence="4 5">NBRC 107359</strain>
    </source>
</reference>
<dbReference type="GO" id="GO:0043856">
    <property type="term" value="F:anti-sigma factor antagonist activity"/>
    <property type="evidence" value="ECO:0007669"/>
    <property type="project" value="InterPro"/>
</dbReference>
<evidence type="ECO:0000313" key="5">
    <source>
        <dbReference type="Proteomes" id="UP000630887"/>
    </source>
</evidence>
<dbReference type="NCBIfam" id="TIGR00377">
    <property type="entry name" value="ant_ant_sig"/>
    <property type="match status" value="1"/>
</dbReference>
<keyword evidence="5" id="KW-1185">Reference proteome</keyword>
<dbReference type="InterPro" id="IPR036513">
    <property type="entry name" value="STAS_dom_sf"/>
</dbReference>
<dbReference type="Proteomes" id="UP000630887">
    <property type="component" value="Unassembled WGS sequence"/>
</dbReference>